<dbReference type="EMBL" id="MUXN01000023">
    <property type="protein sequence ID" value="OOC02954.1"/>
    <property type="molecule type" value="Genomic_DNA"/>
</dbReference>
<organism evidence="1 2">
    <name type="scientific">Amycolatopsis azurea DSM 43854</name>
    <dbReference type="NCBI Taxonomy" id="1238180"/>
    <lineage>
        <taxon>Bacteria</taxon>
        <taxon>Bacillati</taxon>
        <taxon>Actinomycetota</taxon>
        <taxon>Actinomycetes</taxon>
        <taxon>Pseudonocardiales</taxon>
        <taxon>Pseudonocardiaceae</taxon>
        <taxon>Amycolatopsis</taxon>
    </lineage>
</organism>
<comment type="caution">
    <text evidence="1">The sequence shown here is derived from an EMBL/GenBank/DDBJ whole genome shotgun (WGS) entry which is preliminary data.</text>
</comment>
<keyword evidence="2" id="KW-1185">Reference proteome</keyword>
<proteinExistence type="predicted"/>
<name>A0ABX3J6W7_9PSEU</name>
<evidence type="ECO:0000313" key="2">
    <source>
        <dbReference type="Proteomes" id="UP000188551"/>
    </source>
</evidence>
<dbReference type="Proteomes" id="UP000188551">
    <property type="component" value="Unassembled WGS sequence"/>
</dbReference>
<evidence type="ECO:0000313" key="1">
    <source>
        <dbReference type="EMBL" id="OOC02954.1"/>
    </source>
</evidence>
<reference evidence="1 2" key="1">
    <citation type="submission" date="2017-02" db="EMBL/GenBank/DDBJ databases">
        <title>Amycolatopsis azurea DSM 43854 draft genome.</title>
        <authorList>
            <person name="Mayilraj S."/>
        </authorList>
    </citation>
    <scope>NUCLEOTIDE SEQUENCE [LARGE SCALE GENOMIC DNA]</scope>
    <source>
        <strain evidence="1 2">DSM 43854</strain>
    </source>
</reference>
<sequence>MPLSQGVTPFTSCAGDVMVTYARMMDGSGSPEVRRALSGEWLSWCWNEFLRDCDAGVPSQIAGYEVWSFTTAPYTPNARPNLRAASEATATHAELFERNQVCIELRYSLIVGDTSSPEMFLKVSQCLQNSPNPLAPCRIPVARRLAEGDTVDEALLASDVSATTTAAYCAARAR</sequence>
<protein>
    <submittedName>
        <fullName evidence="1">Uncharacterized protein</fullName>
    </submittedName>
</protein>
<gene>
    <name evidence="1" type="ORF">B0293_28665</name>
</gene>
<accession>A0ABX3J6W7</accession>